<evidence type="ECO:0000313" key="1">
    <source>
        <dbReference type="EMBL" id="MBC5648973.1"/>
    </source>
</evidence>
<dbReference type="EMBL" id="JACOON010000006">
    <property type="protein sequence ID" value="MBC5648973.1"/>
    <property type="molecule type" value="Genomic_DNA"/>
</dbReference>
<protein>
    <submittedName>
        <fullName evidence="1">Uncharacterized protein</fullName>
    </submittedName>
</protein>
<dbReference type="Proteomes" id="UP000606889">
    <property type="component" value="Unassembled WGS sequence"/>
</dbReference>
<dbReference type="Pfam" id="PF20095">
    <property type="entry name" value="DUF6485"/>
    <property type="match status" value="1"/>
</dbReference>
<sequence>MDHLSEFCTCRDTACPLHPSRHGKGCAPCINKNLKAKEIPSCFFRLLDSGYSKGEYSFEAFARLVLGDPQK</sequence>
<name>A0ABR7EIH8_9FIRM</name>
<gene>
    <name evidence="1" type="ORF">H8S18_11545</name>
</gene>
<dbReference type="RefSeq" id="WP_186858425.1">
    <property type="nucleotide sequence ID" value="NZ_JACOON010000006.1"/>
</dbReference>
<keyword evidence="2" id="KW-1185">Reference proteome</keyword>
<organism evidence="1 2">
    <name type="scientific">Christensenella tenuis</name>
    <dbReference type="NCBI Taxonomy" id="2763033"/>
    <lineage>
        <taxon>Bacteria</taxon>
        <taxon>Bacillati</taxon>
        <taxon>Bacillota</taxon>
        <taxon>Clostridia</taxon>
        <taxon>Christensenellales</taxon>
        <taxon>Christensenellaceae</taxon>
        <taxon>Christensenella</taxon>
    </lineage>
</organism>
<reference evidence="1 2" key="1">
    <citation type="submission" date="2020-08" db="EMBL/GenBank/DDBJ databases">
        <title>Genome public.</title>
        <authorList>
            <person name="Liu C."/>
            <person name="Sun Q."/>
        </authorList>
    </citation>
    <scope>NUCLEOTIDE SEQUENCE [LARGE SCALE GENOMIC DNA]</scope>
    <source>
        <strain evidence="1 2">NSJ-35</strain>
    </source>
</reference>
<comment type="caution">
    <text evidence="1">The sequence shown here is derived from an EMBL/GenBank/DDBJ whole genome shotgun (WGS) entry which is preliminary data.</text>
</comment>
<evidence type="ECO:0000313" key="2">
    <source>
        <dbReference type="Proteomes" id="UP000606889"/>
    </source>
</evidence>
<accession>A0ABR7EIH8</accession>
<proteinExistence type="predicted"/>